<dbReference type="FunFam" id="3.80.10.10:FF:000213">
    <property type="entry name" value="Tyrosine-sulfated glycopeptide receptor 1"/>
    <property type="match status" value="1"/>
</dbReference>
<evidence type="ECO:0000256" key="5">
    <source>
        <dbReference type="ARBA" id="ARBA00022614"/>
    </source>
</evidence>
<protein>
    <recommendedName>
        <fullName evidence="13">Disease resistance R13L4/SHOC-2-like LRR domain-containing protein</fullName>
    </recommendedName>
</protein>
<reference evidence="14" key="1">
    <citation type="journal article" date="2017" name="Nature">
        <title>The genome of Chenopodium quinoa.</title>
        <authorList>
            <person name="Jarvis D.E."/>
            <person name="Ho Y.S."/>
            <person name="Lightfoot D.J."/>
            <person name="Schmoeckel S.M."/>
            <person name="Li B."/>
            <person name="Borm T.J.A."/>
            <person name="Ohyanagi H."/>
            <person name="Mineta K."/>
            <person name="Michell C.T."/>
            <person name="Saber N."/>
            <person name="Kharbatia N.M."/>
            <person name="Rupper R.R."/>
            <person name="Sharp A.R."/>
            <person name="Dally N."/>
            <person name="Boughton B.A."/>
            <person name="Woo Y.H."/>
            <person name="Gao G."/>
            <person name="Schijlen E.G.W.M."/>
            <person name="Guo X."/>
            <person name="Momin A.A."/>
            <person name="Negrao S."/>
            <person name="Al-Babili S."/>
            <person name="Gehring C."/>
            <person name="Roessner U."/>
            <person name="Jung C."/>
            <person name="Murphy K."/>
            <person name="Arold S.T."/>
            <person name="Gojobori T."/>
            <person name="van der Linden C.G."/>
            <person name="van Loo E.N."/>
            <person name="Jellen E.N."/>
            <person name="Maughan P.J."/>
            <person name="Tester M."/>
        </authorList>
    </citation>
    <scope>NUCLEOTIDE SEQUENCE [LARGE SCALE GENOMIC DNA]</scope>
    <source>
        <strain evidence="14">cv. PI 614886</strain>
    </source>
</reference>
<dbReference type="Pfam" id="PF23598">
    <property type="entry name" value="LRR_14"/>
    <property type="match status" value="1"/>
</dbReference>
<evidence type="ECO:0000259" key="13">
    <source>
        <dbReference type="Pfam" id="PF23598"/>
    </source>
</evidence>
<keyword evidence="4" id="KW-1003">Cell membrane</keyword>
<dbReference type="GO" id="GO:0005886">
    <property type="term" value="C:plasma membrane"/>
    <property type="evidence" value="ECO:0007669"/>
    <property type="project" value="UniProtKB-SubCell"/>
</dbReference>
<dbReference type="Gene3D" id="3.80.10.10">
    <property type="entry name" value="Ribonuclease Inhibitor"/>
    <property type="match status" value="3"/>
</dbReference>
<evidence type="ECO:0000256" key="8">
    <source>
        <dbReference type="ARBA" id="ARBA00022737"/>
    </source>
</evidence>
<name>A0A803MFL6_CHEQI</name>
<evidence type="ECO:0000313" key="15">
    <source>
        <dbReference type="Proteomes" id="UP000596660"/>
    </source>
</evidence>
<evidence type="ECO:0000256" key="3">
    <source>
        <dbReference type="ARBA" id="ARBA00009592"/>
    </source>
</evidence>
<dbReference type="PANTHER" id="PTHR48061:SF12">
    <property type="entry name" value="DISEASE RESISTANCE LIKE PROTEIN"/>
    <property type="match status" value="1"/>
</dbReference>
<comment type="similarity">
    <text evidence="3">Belongs to the RLP family.</text>
</comment>
<dbReference type="Gramene" id="AUR62028610-RA">
    <property type="protein sequence ID" value="AUR62028610-RA:cds"/>
    <property type="gene ID" value="AUR62028610"/>
</dbReference>
<keyword evidence="5" id="KW-0433">Leucine-rich repeat</keyword>
<accession>A0A803MFL6</accession>
<evidence type="ECO:0000256" key="11">
    <source>
        <dbReference type="ARBA" id="ARBA00023180"/>
    </source>
</evidence>
<evidence type="ECO:0000256" key="2">
    <source>
        <dbReference type="ARBA" id="ARBA00004479"/>
    </source>
</evidence>
<organism evidence="14 15">
    <name type="scientific">Chenopodium quinoa</name>
    <name type="common">Quinoa</name>
    <dbReference type="NCBI Taxonomy" id="63459"/>
    <lineage>
        <taxon>Eukaryota</taxon>
        <taxon>Viridiplantae</taxon>
        <taxon>Streptophyta</taxon>
        <taxon>Embryophyta</taxon>
        <taxon>Tracheophyta</taxon>
        <taxon>Spermatophyta</taxon>
        <taxon>Magnoliopsida</taxon>
        <taxon>eudicotyledons</taxon>
        <taxon>Gunneridae</taxon>
        <taxon>Pentapetalae</taxon>
        <taxon>Caryophyllales</taxon>
        <taxon>Chenopodiaceae</taxon>
        <taxon>Chenopodioideae</taxon>
        <taxon>Atripliceae</taxon>
        <taxon>Chenopodium</taxon>
    </lineage>
</organism>
<dbReference type="InterPro" id="IPR032675">
    <property type="entry name" value="LRR_dom_sf"/>
</dbReference>
<evidence type="ECO:0000256" key="10">
    <source>
        <dbReference type="ARBA" id="ARBA00023136"/>
    </source>
</evidence>
<dbReference type="PRINTS" id="PR00019">
    <property type="entry name" value="LEURICHRPT"/>
</dbReference>
<dbReference type="Pfam" id="PF00560">
    <property type="entry name" value="LRR_1"/>
    <property type="match status" value="6"/>
</dbReference>
<evidence type="ECO:0000256" key="7">
    <source>
        <dbReference type="ARBA" id="ARBA00022729"/>
    </source>
</evidence>
<dbReference type="InterPro" id="IPR046956">
    <property type="entry name" value="RLP23-like"/>
</dbReference>
<sequence length="1003" mass="111717">MGFGWSATFIFLLVLSFAVLVIDFFVLANANLPSLQQLCHDHEKSALLRFKQSFLLNCSESSYAFAYPKVKSWHDDHLLENATVSSDCCRWDGVKCNEETGHVISLDLSSSCLYGTFPHNSTLFSLNHLGELDLSYNNFNYSQIPSDIGHLYKLTHLNLSESVFSGQIPPEFSKLSHLSLLDLSHNGDPTVVNEKSNLKLGDLSVEKLVHNLSRLTHLYLNSVDISSEVPLIISNRTSLKAISLDYCNLLGEFPTNLFRLPNLELISLLYNPKLGGYLPEFHSYSPLRVSHLYGTRFSGELPASLGNLVSLSVLDLQFCEFSGKIPSSISNLTDLTVLGLAINYFTELPHSIMNLTRLTGLSLSNMMNVRTGRNIEPKLNSLTALALPQMNLDNEILPALSNSSRFTILALYDNLLTGPLPSWFMNLTQLDTLELHGNQLLGPVPPWIYNLNNLRTLTLSFRGAVGKLDPFIMLPNLLVLYLDGVRLTFPSNTSTNSSSLLRLQFLSLDSCNLNEFPKFLQYQDKLETLSLWGNIIGDIPQWLVNTTRKSLLSLNLSNNLLTGFEKPLVFLPWKNLKILDLSDNKLRGPLPIPPSSIQVYQVSNNHFCGVLSNHMCRATSLVYLDLSENNLTGKIPSCIDHQLSGSLQVLNVRGNKFGGAIPETFSKSCQLNMINLSQNQFEGRLPKSLVNCTLLEVLDVGSNRINDTFPYWLGGIPKLQVLILRHNNIHGQIITPLSGSVGQDFHCLRIIDLSNNFLTGNLPSRECLVTGYSDSDYAADVDTRRSVTGYVFTLGGSVGSETFYTKVLTVLRVIDFSSNKFTGNIPKIIGNLKGIQQLNLSNNNLVGGIPSSLANITDLESLDLSQNMLSGVIPRELTKLTFLAVFNVSHNHLVGPIPEGEQFNTFDNNSYAGNLALCGAPLLEECKKDSMPSPTDDETIEEDTKLIDWIIRSLGCVSGFIIGYIIGKIYVTDRHHDWFMETFGRRGRSKTRVRRSIQRHRRS</sequence>
<evidence type="ECO:0000256" key="9">
    <source>
        <dbReference type="ARBA" id="ARBA00022989"/>
    </source>
</evidence>
<keyword evidence="9 12" id="KW-1133">Transmembrane helix</keyword>
<dbReference type="EnsemblPlants" id="AUR62028610-RA">
    <property type="protein sequence ID" value="AUR62028610-RA:cds"/>
    <property type="gene ID" value="AUR62028610"/>
</dbReference>
<feature type="domain" description="Disease resistance R13L4/SHOC-2-like LRR" evidence="13">
    <location>
        <begin position="287"/>
        <end position="483"/>
    </location>
</feature>
<keyword evidence="6 12" id="KW-0812">Transmembrane</keyword>
<dbReference type="OMA" id="PYMLANT"/>
<dbReference type="InterPro" id="IPR055414">
    <property type="entry name" value="LRR_R13L4/SHOC2-like"/>
</dbReference>
<keyword evidence="11" id="KW-0325">Glycoprotein</keyword>
<keyword evidence="10 12" id="KW-0472">Membrane</keyword>
<reference evidence="14" key="2">
    <citation type="submission" date="2021-03" db="UniProtKB">
        <authorList>
            <consortium name="EnsemblPlants"/>
        </authorList>
    </citation>
    <scope>IDENTIFICATION</scope>
</reference>
<keyword evidence="15" id="KW-1185">Reference proteome</keyword>
<dbReference type="Proteomes" id="UP000596660">
    <property type="component" value="Unplaced"/>
</dbReference>
<dbReference type="SUPFAM" id="SSF52058">
    <property type="entry name" value="L domain-like"/>
    <property type="match status" value="3"/>
</dbReference>
<comment type="subcellular location">
    <subcellularLocation>
        <location evidence="1">Cell membrane</location>
    </subcellularLocation>
    <subcellularLocation>
        <location evidence="2">Membrane</location>
        <topology evidence="2">Single-pass type I membrane protein</topology>
    </subcellularLocation>
</comment>
<dbReference type="FunFam" id="3.80.10.10:FF:000095">
    <property type="entry name" value="LRR receptor-like serine/threonine-protein kinase GSO1"/>
    <property type="match status" value="1"/>
</dbReference>
<dbReference type="InterPro" id="IPR001611">
    <property type="entry name" value="Leu-rich_rpt"/>
</dbReference>
<evidence type="ECO:0000256" key="1">
    <source>
        <dbReference type="ARBA" id="ARBA00004236"/>
    </source>
</evidence>
<dbReference type="Pfam" id="PF13855">
    <property type="entry name" value="LRR_8"/>
    <property type="match status" value="1"/>
</dbReference>
<feature type="transmembrane region" description="Helical" evidence="12">
    <location>
        <begin position="949"/>
        <end position="971"/>
    </location>
</feature>
<evidence type="ECO:0000256" key="12">
    <source>
        <dbReference type="SAM" id="Phobius"/>
    </source>
</evidence>
<dbReference type="AlphaFoldDB" id="A0A803MFL6"/>
<evidence type="ECO:0000313" key="14">
    <source>
        <dbReference type="EnsemblPlants" id="AUR62028610-RA:cds"/>
    </source>
</evidence>
<evidence type="ECO:0000256" key="4">
    <source>
        <dbReference type="ARBA" id="ARBA00022475"/>
    </source>
</evidence>
<keyword evidence="7" id="KW-0732">Signal</keyword>
<keyword evidence="8" id="KW-0677">Repeat</keyword>
<evidence type="ECO:0000256" key="6">
    <source>
        <dbReference type="ARBA" id="ARBA00022692"/>
    </source>
</evidence>
<proteinExistence type="inferred from homology"/>
<dbReference type="PANTHER" id="PTHR48061">
    <property type="entry name" value="LEUCINE-RICH REPEAT RECEPTOR PROTEIN KINASE EMS1-LIKE-RELATED"/>
    <property type="match status" value="1"/>
</dbReference>